<keyword evidence="3" id="KW-0496">Mitochondrion</keyword>
<reference evidence="6 7" key="1">
    <citation type="submission" date="2016-07" db="EMBL/GenBank/DDBJ databases">
        <title>Pervasive Adenine N6-methylation of Active Genes in Fungi.</title>
        <authorList>
            <consortium name="DOE Joint Genome Institute"/>
            <person name="Mondo S.J."/>
            <person name="Dannebaum R.O."/>
            <person name="Kuo R.C."/>
            <person name="Labutti K."/>
            <person name="Haridas S."/>
            <person name="Kuo A."/>
            <person name="Salamov A."/>
            <person name="Ahrendt S.R."/>
            <person name="Lipzen A."/>
            <person name="Sullivan W."/>
            <person name="Andreopoulos W.B."/>
            <person name="Clum A."/>
            <person name="Lindquist E."/>
            <person name="Daum C."/>
            <person name="Ramamoorthy G.K."/>
            <person name="Gryganskyi A."/>
            <person name="Culley D."/>
            <person name="Magnuson J.K."/>
            <person name="James T.Y."/>
            <person name="O'Malley M.A."/>
            <person name="Stajich J.E."/>
            <person name="Spatafora J.W."/>
            <person name="Visel A."/>
            <person name="Grigoriev I.V."/>
        </authorList>
    </citation>
    <scope>NUCLEOTIDE SEQUENCE [LARGE SCALE GENOMIC DNA]</scope>
    <source>
        <strain evidence="6 7">NRRL 3301</strain>
    </source>
</reference>
<dbReference type="EMBL" id="MCGT01000015">
    <property type="protein sequence ID" value="ORX53657.1"/>
    <property type="molecule type" value="Genomic_DNA"/>
</dbReference>
<evidence type="ECO:0000313" key="6">
    <source>
        <dbReference type="EMBL" id="ORX53657.1"/>
    </source>
</evidence>
<dbReference type="GO" id="GO:0006979">
    <property type="term" value="P:response to oxidative stress"/>
    <property type="evidence" value="ECO:0007669"/>
    <property type="project" value="TreeGrafter"/>
</dbReference>
<dbReference type="SMART" id="SM00584">
    <property type="entry name" value="TLDc"/>
    <property type="match status" value="1"/>
</dbReference>
<proteinExistence type="inferred from homology"/>
<dbReference type="Pfam" id="PF07534">
    <property type="entry name" value="TLD"/>
    <property type="match status" value="1"/>
</dbReference>
<evidence type="ECO:0000256" key="1">
    <source>
        <dbReference type="ARBA" id="ARBA00004173"/>
    </source>
</evidence>
<comment type="similarity">
    <text evidence="2">Belongs to the OXR1 family.</text>
</comment>
<dbReference type="AlphaFoldDB" id="A0A1X2GHB5"/>
<comment type="subcellular location">
    <subcellularLocation>
        <location evidence="1">Mitochondrion</location>
    </subcellularLocation>
</comment>
<gene>
    <name evidence="6" type="ORF">DM01DRAFT_1322670</name>
</gene>
<keyword evidence="7" id="KW-1185">Reference proteome</keyword>
<protein>
    <recommendedName>
        <fullName evidence="4">Oxidation resistance protein 1</fullName>
    </recommendedName>
</protein>
<feature type="domain" description="TLDc" evidence="5">
    <location>
        <begin position="86"/>
        <end position="250"/>
    </location>
</feature>
<evidence type="ECO:0000256" key="4">
    <source>
        <dbReference type="ARBA" id="ARBA00040604"/>
    </source>
</evidence>
<dbReference type="InterPro" id="IPR006571">
    <property type="entry name" value="TLDc_dom"/>
</dbReference>
<organism evidence="6 7">
    <name type="scientific">Hesseltinella vesiculosa</name>
    <dbReference type="NCBI Taxonomy" id="101127"/>
    <lineage>
        <taxon>Eukaryota</taxon>
        <taxon>Fungi</taxon>
        <taxon>Fungi incertae sedis</taxon>
        <taxon>Mucoromycota</taxon>
        <taxon>Mucoromycotina</taxon>
        <taxon>Mucoromycetes</taxon>
        <taxon>Mucorales</taxon>
        <taxon>Cunninghamellaceae</taxon>
        <taxon>Hesseltinella</taxon>
    </lineage>
</organism>
<dbReference type="PANTHER" id="PTHR23354:SF62">
    <property type="entry name" value="MUSTARD, ISOFORM V"/>
    <property type="match status" value="1"/>
</dbReference>
<evidence type="ECO:0000259" key="5">
    <source>
        <dbReference type="PROSITE" id="PS51886"/>
    </source>
</evidence>
<evidence type="ECO:0000256" key="3">
    <source>
        <dbReference type="ARBA" id="ARBA00023128"/>
    </source>
</evidence>
<evidence type="ECO:0000313" key="7">
    <source>
        <dbReference type="Proteomes" id="UP000242146"/>
    </source>
</evidence>
<comment type="caution">
    <text evidence="6">The sequence shown here is derived from an EMBL/GenBank/DDBJ whole genome shotgun (WGS) entry which is preliminary data.</text>
</comment>
<sequence length="251" mass="28714">MASWLIPFRKKRAKIATVSPTTVNCIAQDFYKDSFDTKRSLEDQLDRQAHVEPLTTHPLITPSSSFSIQPDYPPVLVDDLPPWTSPFLQSWLAEYIQVWLPSRIHAAHHWHMLYSLANDGCSIQTLYSRAKECHGPMLLVIRTTEDEVIGAYLSEPLKPSRQYYGSGECFLWKSVHNHSLKVYPWTGANEYLIYSNQDFIAIGGGEGQVGLYLHGNLFHGHSQRCSTFANECLSTTPQFECLDIELWQFIF</sequence>
<accession>A0A1X2GHB5</accession>
<dbReference type="GO" id="GO:0005739">
    <property type="term" value="C:mitochondrion"/>
    <property type="evidence" value="ECO:0007669"/>
    <property type="project" value="UniProtKB-SubCell"/>
</dbReference>
<dbReference type="GO" id="GO:0005634">
    <property type="term" value="C:nucleus"/>
    <property type="evidence" value="ECO:0007669"/>
    <property type="project" value="TreeGrafter"/>
</dbReference>
<dbReference type="PANTHER" id="PTHR23354">
    <property type="entry name" value="NUCLEOLAR PROTEIN 7/ESTROGEN RECEPTOR COACTIVATOR-RELATED"/>
    <property type="match status" value="1"/>
</dbReference>
<dbReference type="PROSITE" id="PS51886">
    <property type="entry name" value="TLDC"/>
    <property type="match status" value="1"/>
</dbReference>
<dbReference type="Proteomes" id="UP000242146">
    <property type="component" value="Unassembled WGS sequence"/>
</dbReference>
<dbReference type="OrthoDB" id="26679at2759"/>
<name>A0A1X2GHB5_9FUNG</name>
<evidence type="ECO:0000256" key="2">
    <source>
        <dbReference type="ARBA" id="ARBA00009540"/>
    </source>
</evidence>